<dbReference type="EMBL" id="UYRT01014969">
    <property type="protein sequence ID" value="VDK54588.1"/>
    <property type="molecule type" value="Genomic_DNA"/>
</dbReference>
<keyword evidence="2" id="KW-1185">Reference proteome</keyword>
<gene>
    <name evidence="1" type="ORF">GPUH_LOCUS6406</name>
</gene>
<evidence type="ECO:0000313" key="1">
    <source>
        <dbReference type="EMBL" id="VDK54588.1"/>
    </source>
</evidence>
<organism evidence="3">
    <name type="scientific">Gongylonema pulchrum</name>
    <dbReference type="NCBI Taxonomy" id="637853"/>
    <lineage>
        <taxon>Eukaryota</taxon>
        <taxon>Metazoa</taxon>
        <taxon>Ecdysozoa</taxon>
        <taxon>Nematoda</taxon>
        <taxon>Chromadorea</taxon>
        <taxon>Rhabditida</taxon>
        <taxon>Spirurina</taxon>
        <taxon>Spiruromorpha</taxon>
        <taxon>Spiruroidea</taxon>
        <taxon>Gongylonematidae</taxon>
        <taxon>Gongylonema</taxon>
    </lineage>
</organism>
<reference evidence="1 2" key="2">
    <citation type="submission" date="2018-11" db="EMBL/GenBank/DDBJ databases">
        <authorList>
            <consortium name="Pathogen Informatics"/>
        </authorList>
    </citation>
    <scope>NUCLEOTIDE SEQUENCE [LARGE SCALE GENOMIC DNA]</scope>
</reference>
<accession>A0A183DCG4</accession>
<protein>
    <submittedName>
        <fullName evidence="3">BSD domain-containing protein</fullName>
    </submittedName>
</protein>
<proteinExistence type="predicted"/>
<name>A0A183DCG4_9BILA</name>
<reference evidence="3" key="1">
    <citation type="submission" date="2016-06" db="UniProtKB">
        <authorList>
            <consortium name="WormBaseParasite"/>
        </authorList>
    </citation>
    <scope>IDENTIFICATION</scope>
</reference>
<dbReference type="AlphaFoldDB" id="A0A183DCG4"/>
<dbReference type="OrthoDB" id="428895at2759"/>
<evidence type="ECO:0000313" key="3">
    <source>
        <dbReference type="WBParaSite" id="GPUH_0000641401-mRNA-1"/>
    </source>
</evidence>
<dbReference type="Proteomes" id="UP000271098">
    <property type="component" value="Unassembled WGS sequence"/>
</dbReference>
<sequence>MEQEAVFDVGEFDERTVSLDETPRDAIHYLQQVAVSRARCPQIVTAKFVPRKSVSSSIWQKFEFKVGAPSESSVRIVSFKAVNF</sequence>
<evidence type="ECO:0000313" key="2">
    <source>
        <dbReference type="Proteomes" id="UP000271098"/>
    </source>
</evidence>
<dbReference type="WBParaSite" id="GPUH_0000641401-mRNA-1">
    <property type="protein sequence ID" value="GPUH_0000641401-mRNA-1"/>
    <property type="gene ID" value="GPUH_0000641401"/>
</dbReference>